<proteinExistence type="predicted"/>
<protein>
    <recommendedName>
        <fullName evidence="1">ER-bound oxygenase mpaB/mpaB'/Rubber oxygenase catalytic domain-containing protein</fullName>
    </recommendedName>
</protein>
<accession>A0ABS4TJ78</accession>
<dbReference type="InterPro" id="IPR018713">
    <property type="entry name" value="MPAB/Lcp_cat_dom"/>
</dbReference>
<keyword evidence="3" id="KW-1185">Reference proteome</keyword>
<evidence type="ECO:0000259" key="1">
    <source>
        <dbReference type="Pfam" id="PF09995"/>
    </source>
</evidence>
<dbReference type="Pfam" id="PF09995">
    <property type="entry name" value="MPAB_Lcp_cat"/>
    <property type="match status" value="1"/>
</dbReference>
<evidence type="ECO:0000313" key="2">
    <source>
        <dbReference type="EMBL" id="MBP2324463.1"/>
    </source>
</evidence>
<feature type="domain" description="ER-bound oxygenase mpaB/mpaB'/Rubber oxygenase catalytic" evidence="1">
    <location>
        <begin position="155"/>
        <end position="345"/>
    </location>
</feature>
<dbReference type="InterPro" id="IPR037473">
    <property type="entry name" value="Lcp-like"/>
</dbReference>
<comment type="caution">
    <text evidence="2">The sequence shown here is derived from an EMBL/GenBank/DDBJ whole genome shotgun (WGS) entry which is preliminary data.</text>
</comment>
<sequence length="404" mass="45358">MRETPPLRFRQTEPLNRLLGRPLRLLTRQDTPDAALLDTIGRQLMARDETGAALARAMRTASPGHPDRVTMKQFSRAIAGGIDRVPDAPQPLRDFFTVVDTVPDWVDFDLVNEGGQAFRRFGRNAADVLLQLALIGSYRFGGAPDLLVETGGLTGAAAQRRLAETQHWAVAIAGPDAMRRHGVGFKLTVHVRLMHALINHRFETSGRWNIDQWGLPINQADQAATLGLFNAVSLLGVRLLGVRVTPAESRAVMHLWRYVGWLMGVDEDWLCDSERRQHRLNYHLLLTQSYGTPAGPPLAKAIVDAQRTLHFGRLAGLRGEYARARLLSMLSFFLGRKGMRDLHLPFTLPWAIPPLFAVNILRYHILGRTTAGRHYLQRHGDRSIRKLLHQYFGEDVPDIGDLRV</sequence>
<dbReference type="PANTHER" id="PTHR37539">
    <property type="entry name" value="SECRETED PROTEIN-RELATED"/>
    <property type="match status" value="1"/>
</dbReference>
<dbReference type="PANTHER" id="PTHR37539:SF1">
    <property type="entry name" value="ER-BOUND OXYGENASE MPAB_MPAB'_RUBBER OXYGENASE CATALYTIC DOMAIN-CONTAINING PROTEIN"/>
    <property type="match status" value="1"/>
</dbReference>
<gene>
    <name evidence="2" type="ORF">JOF56_004848</name>
</gene>
<dbReference type="RefSeq" id="WP_209641796.1">
    <property type="nucleotide sequence ID" value="NZ_JAGINW010000001.1"/>
</dbReference>
<organism evidence="2 3">
    <name type="scientific">Kibdelosporangium banguiense</name>
    <dbReference type="NCBI Taxonomy" id="1365924"/>
    <lineage>
        <taxon>Bacteria</taxon>
        <taxon>Bacillati</taxon>
        <taxon>Actinomycetota</taxon>
        <taxon>Actinomycetes</taxon>
        <taxon>Pseudonocardiales</taxon>
        <taxon>Pseudonocardiaceae</taxon>
        <taxon>Kibdelosporangium</taxon>
    </lineage>
</organism>
<name>A0ABS4TJ78_9PSEU</name>
<dbReference type="EMBL" id="JAGINW010000001">
    <property type="protein sequence ID" value="MBP2324463.1"/>
    <property type="molecule type" value="Genomic_DNA"/>
</dbReference>
<evidence type="ECO:0000313" key="3">
    <source>
        <dbReference type="Proteomes" id="UP001519332"/>
    </source>
</evidence>
<dbReference type="Proteomes" id="UP001519332">
    <property type="component" value="Unassembled WGS sequence"/>
</dbReference>
<reference evidence="2 3" key="1">
    <citation type="submission" date="2021-03" db="EMBL/GenBank/DDBJ databases">
        <title>Sequencing the genomes of 1000 actinobacteria strains.</title>
        <authorList>
            <person name="Klenk H.-P."/>
        </authorList>
    </citation>
    <scope>NUCLEOTIDE SEQUENCE [LARGE SCALE GENOMIC DNA]</scope>
    <source>
        <strain evidence="2 3">DSM 46670</strain>
    </source>
</reference>